<dbReference type="Proteomes" id="UP001159405">
    <property type="component" value="Unassembled WGS sequence"/>
</dbReference>
<proteinExistence type="predicted"/>
<keyword evidence="3" id="KW-1185">Reference proteome</keyword>
<comment type="caution">
    <text evidence="2">The sequence shown here is derived from an EMBL/GenBank/DDBJ whole genome shotgun (WGS) entry which is preliminary data.</text>
</comment>
<reference evidence="2 3" key="1">
    <citation type="submission" date="2022-05" db="EMBL/GenBank/DDBJ databases">
        <authorList>
            <consortium name="Genoscope - CEA"/>
            <person name="William W."/>
        </authorList>
    </citation>
    <scope>NUCLEOTIDE SEQUENCE [LARGE SCALE GENOMIC DNA]</scope>
</reference>
<name>A0ABN8N5V7_9CNID</name>
<dbReference type="PANTHER" id="PTHR46579">
    <property type="entry name" value="F5/8 TYPE C DOMAIN-CONTAINING PROTEIN-RELATED"/>
    <property type="match status" value="1"/>
</dbReference>
<protein>
    <recommendedName>
        <fullName evidence="4">Transposase domain-containing protein</fullName>
    </recommendedName>
</protein>
<evidence type="ECO:0000313" key="2">
    <source>
        <dbReference type="EMBL" id="CAH3039659.1"/>
    </source>
</evidence>
<gene>
    <name evidence="2" type="ORF">PLOB_00042829</name>
</gene>
<dbReference type="PANTHER" id="PTHR46579:SF1">
    <property type="entry name" value="F5_8 TYPE C DOMAIN-CONTAINING PROTEIN"/>
    <property type="match status" value="1"/>
</dbReference>
<feature type="region of interest" description="Disordered" evidence="1">
    <location>
        <begin position="1"/>
        <end position="45"/>
    </location>
</feature>
<evidence type="ECO:0000256" key="1">
    <source>
        <dbReference type="SAM" id="MobiDB-lite"/>
    </source>
</evidence>
<sequence>MESTKRKKRGRYNSHRRNPAIPKPKATVSRHNRRKANFSSDEDEQRKKTCFKRTVDVVFENSQASSDESDLNITNMYLASCSSYQDLDHELSDVLSESTHDDDSVEKLDAIWSDISEDDRSSTSSDDDQFCARGDSYNHIRSKSTDEEDPVYVYPGSPLLLSESILLILTLAVAHNLNGSCLSDVISLINLHCIPGPLNKCVNSLSELKRYFADFELPITKHFYCSFCSEYLGVLSDTPDVCSICNNDVRDPKKKSYFVILSVESQLNELMQRLVMEIPDKGNFTSHVFLLGSVLDLPARCSFLEMVQYNGFCSCCYCMVLGMSCKSSVKEGHRGRVTVFPFNFESNNGLAKERTKESMVADGLQFLQGTSGGKPVNGMKGVCQFASLKHYDISKGVCLDYMHGVLLGVTRQLMALWFDSKHKDQPWYCGDRVSIIDERLCSIHPPMNITRTPRPIETHRKYFKATEYRNWLFYYSVPCLVGVLPDVYLHHFMLLAFSVWLVNQQTISPEEVNQSGNLLAKFVMLMDALYSERHMTINIHNLLHIHASVHNLGPLWANSTFDFEDANGELTALFHGTQNIDMQIASSVSAVKIAPDLARKLDKDSPSYSLYRRMKFGKEQKSTKLEDGVHLLGAFTDFEVPETIEQHIKDFTGDLALGRCQSFKRAIIRGEVFHSKSYGRVSRRNSYTVTYEDSQKRRECGQIQYFVKHTPICQRACIALCQCNKDQ</sequence>
<accession>A0ABN8N5V7</accession>
<evidence type="ECO:0000313" key="3">
    <source>
        <dbReference type="Proteomes" id="UP001159405"/>
    </source>
</evidence>
<dbReference type="EMBL" id="CALNXK010000007">
    <property type="protein sequence ID" value="CAH3039659.1"/>
    <property type="molecule type" value="Genomic_DNA"/>
</dbReference>
<feature type="non-terminal residue" evidence="2">
    <location>
        <position position="727"/>
    </location>
</feature>
<organism evidence="2 3">
    <name type="scientific">Porites lobata</name>
    <dbReference type="NCBI Taxonomy" id="104759"/>
    <lineage>
        <taxon>Eukaryota</taxon>
        <taxon>Metazoa</taxon>
        <taxon>Cnidaria</taxon>
        <taxon>Anthozoa</taxon>
        <taxon>Hexacorallia</taxon>
        <taxon>Scleractinia</taxon>
        <taxon>Fungiina</taxon>
        <taxon>Poritidae</taxon>
        <taxon>Porites</taxon>
    </lineage>
</organism>
<evidence type="ECO:0008006" key="4">
    <source>
        <dbReference type="Google" id="ProtNLM"/>
    </source>
</evidence>
<feature type="compositionally biased region" description="Basic residues" evidence="1">
    <location>
        <begin position="1"/>
        <end position="18"/>
    </location>
</feature>